<dbReference type="PANTHER" id="PTHR21137">
    <property type="entry name" value="ODORANT RECEPTOR"/>
    <property type="match status" value="1"/>
</dbReference>
<feature type="transmembrane region" description="Helical" evidence="10">
    <location>
        <begin position="329"/>
        <end position="350"/>
    </location>
</feature>
<organism evidence="11 12">
    <name type="scientific">Cyphomyrmex costatus</name>
    <dbReference type="NCBI Taxonomy" id="456900"/>
    <lineage>
        <taxon>Eukaryota</taxon>
        <taxon>Metazoa</taxon>
        <taxon>Ecdysozoa</taxon>
        <taxon>Arthropoda</taxon>
        <taxon>Hexapoda</taxon>
        <taxon>Insecta</taxon>
        <taxon>Pterygota</taxon>
        <taxon>Neoptera</taxon>
        <taxon>Endopterygota</taxon>
        <taxon>Hymenoptera</taxon>
        <taxon>Apocrita</taxon>
        <taxon>Aculeata</taxon>
        <taxon>Formicoidea</taxon>
        <taxon>Formicidae</taxon>
        <taxon>Myrmicinae</taxon>
        <taxon>Cyphomyrmex</taxon>
    </lineage>
</organism>
<keyword evidence="4 10" id="KW-0812">Transmembrane</keyword>
<evidence type="ECO:0000256" key="7">
    <source>
        <dbReference type="ARBA" id="ARBA00023136"/>
    </source>
</evidence>
<reference evidence="11 12" key="1">
    <citation type="submission" date="2016-03" db="EMBL/GenBank/DDBJ databases">
        <title>Cyphomyrmex costatus WGS genome.</title>
        <authorList>
            <person name="Nygaard S."/>
            <person name="Hu H."/>
            <person name="Boomsma J."/>
            <person name="Zhang G."/>
        </authorList>
    </citation>
    <scope>NUCLEOTIDE SEQUENCE [LARGE SCALE GENOMIC DNA]</scope>
    <source>
        <strain evidence="11">MS0001</strain>
        <tissue evidence="11">Whole body</tissue>
    </source>
</reference>
<dbReference type="Pfam" id="PF02949">
    <property type="entry name" value="7tm_6"/>
    <property type="match status" value="1"/>
</dbReference>
<evidence type="ECO:0000256" key="5">
    <source>
        <dbReference type="ARBA" id="ARBA00022725"/>
    </source>
</evidence>
<dbReference type="GO" id="GO:0005549">
    <property type="term" value="F:odorant binding"/>
    <property type="evidence" value="ECO:0007669"/>
    <property type="project" value="InterPro"/>
</dbReference>
<keyword evidence="9 10" id="KW-0807">Transducer</keyword>
<dbReference type="GO" id="GO:0005886">
    <property type="term" value="C:plasma membrane"/>
    <property type="evidence" value="ECO:0007669"/>
    <property type="project" value="UniProtKB-SubCell"/>
</dbReference>
<comment type="similarity">
    <text evidence="10">Belongs to the insect chemoreceptor superfamily. Heteromeric odorant receptor channel (TC 1.A.69) family.</text>
</comment>
<evidence type="ECO:0000313" key="11">
    <source>
        <dbReference type="EMBL" id="KYN07924.1"/>
    </source>
</evidence>
<evidence type="ECO:0000256" key="6">
    <source>
        <dbReference type="ARBA" id="ARBA00022989"/>
    </source>
</evidence>
<keyword evidence="6 10" id="KW-1133">Transmembrane helix</keyword>
<name>A0A195D672_9HYME</name>
<comment type="caution">
    <text evidence="10">Lacks conserved residue(s) required for the propagation of feature annotation.</text>
</comment>
<keyword evidence="12" id="KW-1185">Reference proteome</keyword>
<evidence type="ECO:0000256" key="8">
    <source>
        <dbReference type="ARBA" id="ARBA00023170"/>
    </source>
</evidence>
<keyword evidence="8 10" id="KW-0675">Receptor</keyword>
<dbReference type="GO" id="GO:0007165">
    <property type="term" value="P:signal transduction"/>
    <property type="evidence" value="ECO:0007669"/>
    <property type="project" value="UniProtKB-KW"/>
</dbReference>
<evidence type="ECO:0000313" key="12">
    <source>
        <dbReference type="Proteomes" id="UP000078542"/>
    </source>
</evidence>
<evidence type="ECO:0000256" key="9">
    <source>
        <dbReference type="ARBA" id="ARBA00023224"/>
    </source>
</evidence>
<dbReference type="Proteomes" id="UP000078542">
    <property type="component" value="Unassembled WGS sequence"/>
</dbReference>
<gene>
    <name evidence="11" type="ORF">ALC62_01106</name>
</gene>
<keyword evidence="7 10" id="KW-0472">Membrane</keyword>
<dbReference type="AlphaFoldDB" id="A0A195D672"/>
<evidence type="ECO:0000256" key="1">
    <source>
        <dbReference type="ARBA" id="ARBA00004651"/>
    </source>
</evidence>
<proteinExistence type="inferred from homology"/>
<dbReference type="STRING" id="456900.A0A195D672"/>
<protein>
    <recommendedName>
        <fullName evidence="10">Odorant receptor</fullName>
    </recommendedName>
</protein>
<keyword evidence="2" id="KW-1003">Cell membrane</keyword>
<evidence type="ECO:0000256" key="3">
    <source>
        <dbReference type="ARBA" id="ARBA00022606"/>
    </source>
</evidence>
<dbReference type="InterPro" id="IPR004117">
    <property type="entry name" value="7tm6_olfct_rcpt"/>
</dbReference>
<dbReference type="PANTHER" id="PTHR21137:SF35">
    <property type="entry name" value="ODORANT RECEPTOR 19A-RELATED"/>
    <property type="match status" value="1"/>
</dbReference>
<accession>A0A195D672</accession>
<evidence type="ECO:0000256" key="2">
    <source>
        <dbReference type="ARBA" id="ARBA00022475"/>
    </source>
</evidence>
<sequence length="444" mass="51294">MNDEGTEWRSLVNVMFEALGARGLCRDQVRSELHTISYRSERAVNKRIFSILVLSKEDTQRTFPFLVRPALPISNFRQNEPLVFCHYPLEVVIFRSLRSLSSEVAASDFRAFSIQLPQVTKSKKDGEIRKTSTLKTKRAEEIKIIRRLMACVINFTINRDSMINFHQTLNDLFEKELMQNEKVATIIFSSLRTVYTLGYTCFAFIIYLTFLTYKSSYICITHNLFHFQLSTNCTLPFSKGFGWFWTVPDNFLYHLHMFYEIGQVTLNTIMPCGVDSAFGLYIYQFSSIIHAMTFTLTNPLSTEKFSDLLKTCIVKHQKLLQCRNTLEHVYGSIIFWHMISNAMLLCGLIYDLTSTSVFNFDNISASALYAALKLVQTFTYAWYGTFLTNAGDSFRKGIYFSKWPNSNLDYHVRTNVILIMMQKPMTLTAILSPVDVNMFTNVSI</sequence>
<keyword evidence="5 10" id="KW-0552">Olfaction</keyword>
<dbReference type="EMBL" id="KQ976842">
    <property type="protein sequence ID" value="KYN07924.1"/>
    <property type="molecule type" value="Genomic_DNA"/>
</dbReference>
<dbReference type="GO" id="GO:0004984">
    <property type="term" value="F:olfactory receptor activity"/>
    <property type="evidence" value="ECO:0007669"/>
    <property type="project" value="InterPro"/>
</dbReference>
<keyword evidence="3 10" id="KW-0716">Sensory transduction</keyword>
<comment type="subcellular location">
    <subcellularLocation>
        <location evidence="1 10">Cell membrane</location>
        <topology evidence="1 10">Multi-pass membrane protein</topology>
    </subcellularLocation>
</comment>
<evidence type="ECO:0000256" key="10">
    <source>
        <dbReference type="RuleBase" id="RU351113"/>
    </source>
</evidence>
<evidence type="ECO:0000256" key="4">
    <source>
        <dbReference type="ARBA" id="ARBA00022692"/>
    </source>
</evidence>
<feature type="transmembrane region" description="Helical" evidence="10">
    <location>
        <begin position="194"/>
        <end position="213"/>
    </location>
</feature>